<feature type="compositionally biased region" description="Polar residues" evidence="1">
    <location>
        <begin position="229"/>
        <end position="252"/>
    </location>
</feature>
<feature type="compositionally biased region" description="Pro residues" evidence="1">
    <location>
        <begin position="194"/>
        <end position="212"/>
    </location>
</feature>
<dbReference type="AlphaFoldDB" id="A0AA38LTU9"/>
<dbReference type="EMBL" id="JAKWFO010000005">
    <property type="protein sequence ID" value="KAI9635068.1"/>
    <property type="molecule type" value="Genomic_DNA"/>
</dbReference>
<reference evidence="2" key="1">
    <citation type="journal article" date="2022" name="G3 (Bethesda)">
        <title>High quality genome of the basidiomycete yeast Dioszegia hungarica PDD-24b-2 isolated from cloud water.</title>
        <authorList>
            <person name="Jarrige D."/>
            <person name="Haridas S."/>
            <person name="Bleykasten-Grosshans C."/>
            <person name="Joly M."/>
            <person name="Nadalig T."/>
            <person name="Sancelme M."/>
            <person name="Vuilleumier S."/>
            <person name="Grigoriev I.V."/>
            <person name="Amato P."/>
            <person name="Bringel F."/>
        </authorList>
    </citation>
    <scope>NUCLEOTIDE SEQUENCE</scope>
    <source>
        <strain evidence="2">PDD-24b-2</strain>
    </source>
</reference>
<feature type="region of interest" description="Disordered" evidence="1">
    <location>
        <begin position="146"/>
        <end position="316"/>
    </location>
</feature>
<keyword evidence="3" id="KW-1185">Reference proteome</keyword>
<proteinExistence type="predicted"/>
<feature type="compositionally biased region" description="Basic and acidic residues" evidence="1">
    <location>
        <begin position="306"/>
        <end position="316"/>
    </location>
</feature>
<name>A0AA38LTU9_9TREE</name>
<feature type="region of interest" description="Disordered" evidence="1">
    <location>
        <begin position="1"/>
        <end position="22"/>
    </location>
</feature>
<dbReference type="RefSeq" id="XP_052944845.1">
    <property type="nucleotide sequence ID" value="XM_053092592.1"/>
</dbReference>
<comment type="caution">
    <text evidence="2">The sequence shown here is derived from an EMBL/GenBank/DDBJ whole genome shotgun (WGS) entry which is preliminary data.</text>
</comment>
<dbReference type="Proteomes" id="UP001164286">
    <property type="component" value="Unassembled WGS sequence"/>
</dbReference>
<evidence type="ECO:0000256" key="1">
    <source>
        <dbReference type="SAM" id="MobiDB-lite"/>
    </source>
</evidence>
<protein>
    <submittedName>
        <fullName evidence="2">Uncharacterized protein</fullName>
    </submittedName>
</protein>
<evidence type="ECO:0000313" key="3">
    <source>
        <dbReference type="Proteomes" id="UP001164286"/>
    </source>
</evidence>
<dbReference type="PRINTS" id="PR01217">
    <property type="entry name" value="PRICHEXTENSN"/>
</dbReference>
<feature type="compositionally biased region" description="Low complexity" evidence="1">
    <location>
        <begin position="180"/>
        <end position="193"/>
    </location>
</feature>
<organism evidence="2 3">
    <name type="scientific">Dioszegia hungarica</name>
    <dbReference type="NCBI Taxonomy" id="4972"/>
    <lineage>
        <taxon>Eukaryota</taxon>
        <taxon>Fungi</taxon>
        <taxon>Dikarya</taxon>
        <taxon>Basidiomycota</taxon>
        <taxon>Agaricomycotina</taxon>
        <taxon>Tremellomycetes</taxon>
        <taxon>Tremellales</taxon>
        <taxon>Bulleribasidiaceae</taxon>
        <taxon>Dioszegia</taxon>
    </lineage>
</organism>
<sequence>MKPGEAGMREEIGGTMTEGGDAVGVEEGEGVAEDTGEGEAAGMALVAILATRARGLLYLTGRRRIVLPARLLPQLGQQPVDLALGPPYRPSALPSRDLRRRTPGVARRSGTFLLKEIVAQVSQQPITPAAPPPLARPTPVAVPLHGMVRMPPAGPRSERIPLGPRSFLPPPPPPPPTAPPRSQIPASPARPVQSPSPIPPPPPPLPSDPPVSPVAQPRLSWSERIKVSPVTSTFPANRSQAETGSPYNSSQGRAPIEAGPRPNPYTAPSSQEDYRPDTPPPPRAQTPPPPPRQRTPQPVGPTAEELAERQRKADEARVLSEIPALAAGYMGGSWEHEVNRHHALLHPIEIKTLRAQAALRIAQAILADAELERAAALERRHGADALEQKSSMSMGVFSGV</sequence>
<gene>
    <name evidence="2" type="ORF">MKK02DRAFT_43748</name>
</gene>
<feature type="compositionally biased region" description="Pro residues" evidence="1">
    <location>
        <begin position="167"/>
        <end position="179"/>
    </location>
</feature>
<dbReference type="GeneID" id="77731797"/>
<feature type="compositionally biased region" description="Pro residues" evidence="1">
    <location>
        <begin position="277"/>
        <end position="293"/>
    </location>
</feature>
<accession>A0AA38LTU9</accession>
<evidence type="ECO:0000313" key="2">
    <source>
        <dbReference type="EMBL" id="KAI9635068.1"/>
    </source>
</evidence>